<reference evidence="1" key="2">
    <citation type="submission" date="2024-06" db="EMBL/GenBank/DDBJ databases">
        <authorList>
            <person name="Plum-Jensen L.E."/>
            <person name="Schramm A."/>
            <person name="Marshall I.P.G."/>
        </authorList>
    </citation>
    <scope>NUCLEOTIDE SEQUENCE</scope>
    <source>
        <strain evidence="1">Rat1</strain>
    </source>
</reference>
<dbReference type="NCBIfam" id="TIGR01784">
    <property type="entry name" value="T_den_put_tspse"/>
    <property type="match status" value="1"/>
</dbReference>
<dbReference type="InterPro" id="IPR010106">
    <property type="entry name" value="RpnA"/>
</dbReference>
<name>A0AAU8LPL0_9BACT</name>
<dbReference type="EMBL" id="CP159373">
    <property type="protein sequence ID" value="XCN71051.1"/>
    <property type="molecule type" value="Genomic_DNA"/>
</dbReference>
<organism evidence="1">
    <name type="scientific">Candidatus Electrothrix aestuarii</name>
    <dbReference type="NCBI Taxonomy" id="3062594"/>
    <lineage>
        <taxon>Bacteria</taxon>
        <taxon>Pseudomonadati</taxon>
        <taxon>Thermodesulfobacteriota</taxon>
        <taxon>Desulfobulbia</taxon>
        <taxon>Desulfobulbales</taxon>
        <taxon>Desulfobulbaceae</taxon>
        <taxon>Candidatus Electrothrix</taxon>
    </lineage>
</organism>
<protein>
    <submittedName>
        <fullName evidence="1">Rpn family recombination-promoting nuclease/putative transposase</fullName>
    </submittedName>
</protein>
<evidence type="ECO:0000313" key="1">
    <source>
        <dbReference type="EMBL" id="XCN71051.1"/>
    </source>
</evidence>
<dbReference type="Pfam" id="PF12784">
    <property type="entry name" value="PDDEXK_2"/>
    <property type="match status" value="1"/>
</dbReference>
<gene>
    <name evidence="1" type="ORF">Q3M24_12040</name>
</gene>
<dbReference type="PANTHER" id="PTHR41317">
    <property type="entry name" value="PD-(D_E)XK NUCLEASE FAMILY TRANSPOSASE"/>
    <property type="match status" value="1"/>
</dbReference>
<accession>A0AAU8LPL0</accession>
<reference evidence="1" key="1">
    <citation type="journal article" date="2024" name="Syst. Appl. Microbiol.">
        <title>First single-strain enrichments of Electrothrix cable bacteria, description of E. aestuarii sp. nov. and E. rattekaaiensis sp. nov., and proposal of a cable bacteria taxonomy following the rules of the SeqCode.</title>
        <authorList>
            <person name="Plum-Jensen L.E."/>
            <person name="Schramm A."/>
            <person name="Marshall I.P.G."/>
        </authorList>
    </citation>
    <scope>NUCLEOTIDE SEQUENCE</scope>
    <source>
        <strain evidence="1">Rat1</strain>
    </source>
</reference>
<dbReference type="AlphaFoldDB" id="A0AAU8LPL0"/>
<dbReference type="PANTHER" id="PTHR41317:SF1">
    <property type="entry name" value="PD-(D_E)XK NUCLEASE FAMILY TRANSPOSASE"/>
    <property type="match status" value="1"/>
</dbReference>
<proteinExistence type="predicted"/>
<sequence length="288" mass="32970">MDFLDVKTDFAFKRVFGSEQSKAILIDFLNAVIDFGDAGITDLTIVDPYQVPLLKGMKDSYVDVKAVLSDRRKVIIEMQVLNVEGFEKRVLYNAAKLYSTQLKKSEKYATLEPVIALTITDFEMFPEFDRVISYWNLREKESFVQYSGDIELIFIELPKFTKSEKELSSVTDKWIYFIKNAGELDFVPKTFSEPNLLDAFDLANTAGMNEDELEVQFKRRDFIWLQKGSLEKARKDGIQEGREKGEQEAKLSIARNLLAQNIDPEIIAAGTGLSKELIISLRDQNTEQ</sequence>
<dbReference type="KEGG" id="eaj:Q3M24_12040"/>